<dbReference type="InterPro" id="IPR022791">
    <property type="entry name" value="L-PG_synthase/AglD"/>
</dbReference>
<feature type="transmembrane region" description="Helical" evidence="6">
    <location>
        <begin position="134"/>
        <end position="160"/>
    </location>
</feature>
<keyword evidence="8" id="KW-1185">Reference proteome</keyword>
<dbReference type="EMBL" id="JAUSUZ010000001">
    <property type="protein sequence ID" value="MDQ0371474.1"/>
    <property type="molecule type" value="Genomic_DNA"/>
</dbReference>
<dbReference type="GO" id="GO:0005886">
    <property type="term" value="C:plasma membrane"/>
    <property type="evidence" value="ECO:0007669"/>
    <property type="project" value="UniProtKB-SubCell"/>
</dbReference>
<dbReference type="RefSeq" id="WP_307248276.1">
    <property type="nucleotide sequence ID" value="NZ_JAUSUZ010000001.1"/>
</dbReference>
<feature type="transmembrane region" description="Helical" evidence="6">
    <location>
        <begin position="278"/>
        <end position="300"/>
    </location>
</feature>
<gene>
    <name evidence="7" type="ORF">J2S42_008143</name>
</gene>
<evidence type="ECO:0000313" key="8">
    <source>
        <dbReference type="Proteomes" id="UP001240236"/>
    </source>
</evidence>
<feature type="transmembrane region" description="Helical" evidence="6">
    <location>
        <begin position="312"/>
        <end position="333"/>
    </location>
</feature>
<feature type="transmembrane region" description="Helical" evidence="6">
    <location>
        <begin position="57"/>
        <end position="74"/>
    </location>
</feature>
<feature type="transmembrane region" description="Helical" evidence="6">
    <location>
        <begin position="172"/>
        <end position="193"/>
    </location>
</feature>
<proteinExistence type="predicted"/>
<organism evidence="7 8">
    <name type="scientific">Catenuloplanes indicus</name>
    <dbReference type="NCBI Taxonomy" id="137267"/>
    <lineage>
        <taxon>Bacteria</taxon>
        <taxon>Bacillati</taxon>
        <taxon>Actinomycetota</taxon>
        <taxon>Actinomycetes</taxon>
        <taxon>Micromonosporales</taxon>
        <taxon>Micromonosporaceae</taxon>
        <taxon>Catenuloplanes</taxon>
    </lineage>
</organism>
<reference evidence="7 8" key="1">
    <citation type="submission" date="2023-07" db="EMBL/GenBank/DDBJ databases">
        <title>Sequencing the genomes of 1000 actinobacteria strains.</title>
        <authorList>
            <person name="Klenk H.-P."/>
        </authorList>
    </citation>
    <scope>NUCLEOTIDE SEQUENCE [LARGE SCALE GENOMIC DNA]</scope>
    <source>
        <strain evidence="7 8">DSM 44709</strain>
    </source>
</reference>
<keyword evidence="4 6" id="KW-1133">Transmembrane helix</keyword>
<evidence type="ECO:0000256" key="3">
    <source>
        <dbReference type="ARBA" id="ARBA00022692"/>
    </source>
</evidence>
<comment type="caution">
    <text evidence="7">The sequence shown here is derived from an EMBL/GenBank/DDBJ whole genome shotgun (WGS) entry which is preliminary data.</text>
</comment>
<keyword evidence="5 6" id="KW-0472">Membrane</keyword>
<comment type="subcellular location">
    <subcellularLocation>
        <location evidence="1">Cell membrane</location>
        <topology evidence="1">Multi-pass membrane protein</topology>
    </subcellularLocation>
</comment>
<name>A0AAE3WA84_9ACTN</name>
<dbReference type="NCBIfam" id="TIGR00374">
    <property type="entry name" value="flippase-like domain"/>
    <property type="match status" value="1"/>
</dbReference>
<dbReference type="Proteomes" id="UP001240236">
    <property type="component" value="Unassembled WGS sequence"/>
</dbReference>
<protein>
    <submittedName>
        <fullName evidence="7">Uncharacterized membrane protein YbhN (UPF0104 family)</fullName>
    </submittedName>
</protein>
<feature type="transmembrane region" description="Helical" evidence="6">
    <location>
        <begin position="20"/>
        <end position="37"/>
    </location>
</feature>
<accession>A0AAE3WA84</accession>
<evidence type="ECO:0000256" key="5">
    <source>
        <dbReference type="ARBA" id="ARBA00023136"/>
    </source>
</evidence>
<feature type="transmembrane region" description="Helical" evidence="6">
    <location>
        <begin position="234"/>
        <end position="258"/>
    </location>
</feature>
<keyword evidence="3 6" id="KW-0812">Transmembrane</keyword>
<evidence type="ECO:0000256" key="6">
    <source>
        <dbReference type="SAM" id="Phobius"/>
    </source>
</evidence>
<evidence type="ECO:0000313" key="7">
    <source>
        <dbReference type="EMBL" id="MDQ0371474.1"/>
    </source>
</evidence>
<dbReference type="Pfam" id="PF03706">
    <property type="entry name" value="LPG_synthase_TM"/>
    <property type="match status" value="1"/>
</dbReference>
<dbReference type="PANTHER" id="PTHR39087:SF2">
    <property type="entry name" value="UPF0104 MEMBRANE PROTEIN MJ1595"/>
    <property type="match status" value="1"/>
</dbReference>
<evidence type="ECO:0000256" key="2">
    <source>
        <dbReference type="ARBA" id="ARBA00022475"/>
    </source>
</evidence>
<feature type="transmembrane region" description="Helical" evidence="6">
    <location>
        <begin position="102"/>
        <end position="122"/>
    </location>
</feature>
<evidence type="ECO:0000256" key="1">
    <source>
        <dbReference type="ARBA" id="ARBA00004651"/>
    </source>
</evidence>
<evidence type="ECO:0000256" key="4">
    <source>
        <dbReference type="ARBA" id="ARBA00022989"/>
    </source>
</evidence>
<dbReference type="AlphaFoldDB" id="A0AAE3WA84"/>
<keyword evidence="2" id="KW-1003">Cell membrane</keyword>
<dbReference type="PANTHER" id="PTHR39087">
    <property type="entry name" value="UPF0104 MEMBRANE PROTEIN MJ1595"/>
    <property type="match status" value="1"/>
</dbReference>
<sequence>MEEHPDLRGYVTERSAVRRWARPALLAVPAVAALVLLRDRLPDAGDVWTAITTADPWWLLLGLVAEWVSLAMFARQQLWLLRGLGVPVGLGQALAMTYSRSAIAITMPAGSAMSAGFAFRTFRRWGASRAAATTAMALSGVFSVLGLVVLYLLGYLVIVLEDPAAAWSAHPAGTVAAGAGALALVALLTASVLHDRHRTPTPAADFDPPDGGFLATLRAVRPVAAGMHGRYRRLALLFAVVNWFTDLCCLAAVAYAFHLPLTFVQLGAVYVVVQLVRQIPITPGGIGVIEASLLAALVSAGAGQAPAAAAVLGYRLFSCWLIIPAGLFTWTLLRRPSPVPSETRFT</sequence>